<comment type="similarity">
    <text evidence="2">Belongs to the CD225/Dispanin family.</text>
</comment>
<reference evidence="9" key="1">
    <citation type="journal article" date="2023" name="G3 (Bethesda)">
        <title>A reference genome for the long-term kleptoplast-retaining sea slug Elysia crispata morphotype clarki.</title>
        <authorList>
            <person name="Eastman K.E."/>
            <person name="Pendleton A.L."/>
            <person name="Shaikh M.A."/>
            <person name="Suttiyut T."/>
            <person name="Ogas R."/>
            <person name="Tomko P."/>
            <person name="Gavelis G."/>
            <person name="Widhalm J.R."/>
            <person name="Wisecaver J.H."/>
        </authorList>
    </citation>
    <scope>NUCLEOTIDE SEQUENCE</scope>
    <source>
        <strain evidence="9">ECLA1</strain>
    </source>
</reference>
<dbReference type="Proteomes" id="UP001283361">
    <property type="component" value="Unassembled WGS sequence"/>
</dbReference>
<evidence type="ECO:0000313" key="10">
    <source>
        <dbReference type="Proteomes" id="UP001283361"/>
    </source>
</evidence>
<name>A0AAE1AI75_9GAST</name>
<feature type="compositionally biased region" description="Polar residues" evidence="6">
    <location>
        <begin position="246"/>
        <end position="259"/>
    </location>
</feature>
<evidence type="ECO:0000256" key="4">
    <source>
        <dbReference type="ARBA" id="ARBA00022989"/>
    </source>
</evidence>
<sequence length="443" mass="48724">MTERRSSRSKKAIKYSAFEELSDDDFADTTPPPPKKQRGERSTDKKVPAKNKEVSLCQTVADVYESDSSKKRRIPLSDKIYERELQQALEISLLQSQGSQDSDTKRTKSHNPVSELDRTKDIENKEPTGAALKHVAGVVVDDKIEPLVENVENPNKVTRDRPQRCSTKQGKQKTAPVKGHLKLESNDEDDYASDDSSDNEEEGVSDDDSDFGYDSKPAKKKRTPVKKAKTTSKADKNDKGKIKPSVTPSTIKARTSSVSAKAPESPSLSKATGSLKKISSAPSRSLPVPSSLTSSWKPPAFSSPGSSSLSAVKSPTSGLRLGLSRNQRVKSLHPSIILSRAQMAKSKANTSTHNELDIFRTNSKELLVIRDPLFVHPSIKDGHYVGREPHSYFPLAVFVTVINPALGPIALIFALMSKKSYKDGDLLYAVKWSNYAFLAESFH</sequence>
<dbReference type="InterPro" id="IPR007593">
    <property type="entry name" value="CD225/Dispanin_fam"/>
</dbReference>
<feature type="compositionally biased region" description="Basic and acidic residues" evidence="6">
    <location>
        <begin position="115"/>
        <end position="126"/>
    </location>
</feature>
<feature type="compositionally biased region" description="Basic and acidic residues" evidence="6">
    <location>
        <begin position="37"/>
        <end position="53"/>
    </location>
</feature>
<comment type="caution">
    <text evidence="9">The sequence shown here is derived from an EMBL/GenBank/DDBJ whole genome shotgun (WGS) entry which is preliminary data.</text>
</comment>
<feature type="compositionally biased region" description="Low complexity" evidence="6">
    <location>
        <begin position="92"/>
        <end position="101"/>
    </location>
</feature>
<feature type="compositionally biased region" description="Polar residues" evidence="6">
    <location>
        <begin position="280"/>
        <end position="296"/>
    </location>
</feature>
<feature type="region of interest" description="Disordered" evidence="6">
    <location>
        <begin position="92"/>
        <end position="315"/>
    </location>
</feature>
<comment type="subcellular location">
    <subcellularLocation>
        <location evidence="1">Membrane</location>
    </subcellularLocation>
</comment>
<feature type="transmembrane region" description="Helical" evidence="7">
    <location>
        <begin position="392"/>
        <end position="416"/>
    </location>
</feature>
<evidence type="ECO:0000313" key="9">
    <source>
        <dbReference type="EMBL" id="KAK3787586.1"/>
    </source>
</evidence>
<dbReference type="Pfam" id="PF15696">
    <property type="entry name" value="RAD51_interact"/>
    <property type="match status" value="1"/>
</dbReference>
<keyword evidence="5 7" id="KW-0472">Membrane</keyword>
<dbReference type="Pfam" id="PF04505">
    <property type="entry name" value="CD225"/>
    <property type="match status" value="1"/>
</dbReference>
<feature type="compositionally biased region" description="Acidic residues" evidence="6">
    <location>
        <begin position="186"/>
        <end position="211"/>
    </location>
</feature>
<feature type="compositionally biased region" description="Basic residues" evidence="6">
    <location>
        <begin position="218"/>
        <end position="230"/>
    </location>
</feature>
<protein>
    <recommendedName>
        <fullName evidence="8">RAD51 interacting motif domain-containing protein</fullName>
    </recommendedName>
</protein>
<organism evidence="9 10">
    <name type="scientific">Elysia crispata</name>
    <name type="common">lettuce slug</name>
    <dbReference type="NCBI Taxonomy" id="231223"/>
    <lineage>
        <taxon>Eukaryota</taxon>
        <taxon>Metazoa</taxon>
        <taxon>Spiralia</taxon>
        <taxon>Lophotrochozoa</taxon>
        <taxon>Mollusca</taxon>
        <taxon>Gastropoda</taxon>
        <taxon>Heterobranchia</taxon>
        <taxon>Euthyneura</taxon>
        <taxon>Panpulmonata</taxon>
        <taxon>Sacoglossa</taxon>
        <taxon>Placobranchoidea</taxon>
        <taxon>Plakobranchidae</taxon>
        <taxon>Elysia</taxon>
    </lineage>
</organism>
<evidence type="ECO:0000256" key="3">
    <source>
        <dbReference type="ARBA" id="ARBA00022692"/>
    </source>
</evidence>
<dbReference type="EMBL" id="JAWDGP010001852">
    <property type="protein sequence ID" value="KAK3787586.1"/>
    <property type="molecule type" value="Genomic_DNA"/>
</dbReference>
<evidence type="ECO:0000256" key="7">
    <source>
        <dbReference type="SAM" id="Phobius"/>
    </source>
</evidence>
<feature type="compositionally biased region" description="Low complexity" evidence="6">
    <location>
        <begin position="298"/>
        <end position="315"/>
    </location>
</feature>
<dbReference type="InterPro" id="IPR031419">
    <property type="entry name" value="RAD51_interact"/>
</dbReference>
<feature type="domain" description="RAD51 interacting motif" evidence="8">
    <location>
        <begin position="301"/>
        <end position="336"/>
    </location>
</feature>
<evidence type="ECO:0000256" key="5">
    <source>
        <dbReference type="ARBA" id="ARBA00023136"/>
    </source>
</evidence>
<feature type="region of interest" description="Disordered" evidence="6">
    <location>
        <begin position="20"/>
        <end position="54"/>
    </location>
</feature>
<evidence type="ECO:0000256" key="1">
    <source>
        <dbReference type="ARBA" id="ARBA00004370"/>
    </source>
</evidence>
<dbReference type="AlphaFoldDB" id="A0AAE1AI75"/>
<evidence type="ECO:0000259" key="8">
    <source>
        <dbReference type="Pfam" id="PF15696"/>
    </source>
</evidence>
<keyword evidence="10" id="KW-1185">Reference proteome</keyword>
<evidence type="ECO:0000256" key="2">
    <source>
        <dbReference type="ARBA" id="ARBA00006843"/>
    </source>
</evidence>
<keyword evidence="3 7" id="KW-0812">Transmembrane</keyword>
<gene>
    <name evidence="9" type="ORF">RRG08_025917</name>
</gene>
<feature type="compositionally biased region" description="Basic and acidic residues" evidence="6">
    <location>
        <begin position="232"/>
        <end position="241"/>
    </location>
</feature>
<dbReference type="GO" id="GO:0016020">
    <property type="term" value="C:membrane"/>
    <property type="evidence" value="ECO:0007669"/>
    <property type="project" value="UniProtKB-SubCell"/>
</dbReference>
<accession>A0AAE1AI75</accession>
<evidence type="ECO:0000256" key="6">
    <source>
        <dbReference type="SAM" id="MobiDB-lite"/>
    </source>
</evidence>
<proteinExistence type="inferred from homology"/>
<keyword evidence="4 7" id="KW-1133">Transmembrane helix</keyword>